<dbReference type="InterPro" id="IPR029071">
    <property type="entry name" value="Ubiquitin-like_domsf"/>
</dbReference>
<comment type="caution">
    <text evidence="4">The sequence shown here is derived from an EMBL/GenBank/DDBJ whole genome shotgun (WGS) entry which is preliminary data.</text>
</comment>
<organism evidence="4 5">
    <name type="scientific">Sarocladium strictum</name>
    <name type="common">Black bundle disease fungus</name>
    <name type="synonym">Acremonium strictum</name>
    <dbReference type="NCBI Taxonomy" id="5046"/>
    <lineage>
        <taxon>Eukaryota</taxon>
        <taxon>Fungi</taxon>
        <taxon>Dikarya</taxon>
        <taxon>Ascomycota</taxon>
        <taxon>Pezizomycotina</taxon>
        <taxon>Sordariomycetes</taxon>
        <taxon>Hypocreomycetidae</taxon>
        <taxon>Hypocreales</taxon>
        <taxon>Sarocladiaceae</taxon>
        <taxon>Sarocladium</taxon>
    </lineage>
</organism>
<evidence type="ECO:0000256" key="1">
    <source>
        <dbReference type="SAM" id="MobiDB-lite"/>
    </source>
</evidence>
<protein>
    <recommendedName>
        <fullName evidence="6">BAG domain-containing protein</fullName>
    </recommendedName>
</protein>
<name>A0AA39L4J3_SARSR</name>
<feature type="domain" description="BAG" evidence="3">
    <location>
        <begin position="218"/>
        <end position="283"/>
    </location>
</feature>
<dbReference type="SUPFAM" id="SSF63491">
    <property type="entry name" value="BAG domain"/>
    <property type="match status" value="1"/>
</dbReference>
<evidence type="ECO:0000313" key="5">
    <source>
        <dbReference type="Proteomes" id="UP001175261"/>
    </source>
</evidence>
<sequence>MSRYGWSSSRDQISPYSSMSGSGPAVTDEDFSYITSQDLEDPSLGLPSTRPRARSRAGRPDPDDDVLLIKNKGVIYPTQFPAYSIGDGKLRVVDVRNRICVMMDLPQRFANRIKLLYKGKQLKDASAPVREYGVKNKSEVMAVLPEGEVAGSTSEEEEEVIVDGTKSRRRKKKKSKKGSDKKDGSGSSQAQQPVASGPIAKLNDLRAEFIDKWLPLCKQFIAAPPTDPKKKEEEHRRLSESILQQILLKLDGVETDGVPEVRAQRKEQVREAQAILKELDVVVGKERPGGF</sequence>
<evidence type="ECO:0000259" key="2">
    <source>
        <dbReference type="PROSITE" id="PS50053"/>
    </source>
</evidence>
<evidence type="ECO:0000259" key="3">
    <source>
        <dbReference type="PROSITE" id="PS51035"/>
    </source>
</evidence>
<feature type="compositionally biased region" description="Basic residues" evidence="1">
    <location>
        <begin position="167"/>
        <end position="176"/>
    </location>
</feature>
<feature type="compositionally biased region" description="Polar residues" evidence="1">
    <location>
        <begin position="1"/>
        <end position="21"/>
    </location>
</feature>
<gene>
    <name evidence="4" type="ORF">NLU13_7990</name>
</gene>
<dbReference type="Pfam" id="PF02179">
    <property type="entry name" value="BAG"/>
    <property type="match status" value="1"/>
</dbReference>
<dbReference type="AlphaFoldDB" id="A0AA39L4J3"/>
<feature type="domain" description="Ubiquitin-like" evidence="2">
    <location>
        <begin position="110"/>
        <end position="144"/>
    </location>
</feature>
<dbReference type="PROSITE" id="PS50053">
    <property type="entry name" value="UBIQUITIN_2"/>
    <property type="match status" value="1"/>
</dbReference>
<reference evidence="4" key="1">
    <citation type="submission" date="2022-10" db="EMBL/GenBank/DDBJ databases">
        <title>Determination and structural analysis of whole genome sequence of Sarocladium strictum F4-1.</title>
        <authorList>
            <person name="Hu L."/>
            <person name="Jiang Y."/>
        </authorList>
    </citation>
    <scope>NUCLEOTIDE SEQUENCE</scope>
    <source>
        <strain evidence="4">F4-1</strain>
    </source>
</reference>
<dbReference type="PROSITE" id="PS51035">
    <property type="entry name" value="BAG"/>
    <property type="match status" value="1"/>
</dbReference>
<evidence type="ECO:0000313" key="4">
    <source>
        <dbReference type="EMBL" id="KAK0383898.1"/>
    </source>
</evidence>
<accession>A0AA39L4J3</accession>
<dbReference type="Proteomes" id="UP001175261">
    <property type="component" value="Unassembled WGS sequence"/>
</dbReference>
<dbReference type="EMBL" id="JAPDFR010000008">
    <property type="protein sequence ID" value="KAK0383898.1"/>
    <property type="molecule type" value="Genomic_DNA"/>
</dbReference>
<dbReference type="SUPFAM" id="SSF54236">
    <property type="entry name" value="Ubiquitin-like"/>
    <property type="match status" value="1"/>
</dbReference>
<proteinExistence type="predicted"/>
<feature type="region of interest" description="Disordered" evidence="1">
    <location>
        <begin position="1"/>
        <end position="64"/>
    </location>
</feature>
<dbReference type="Gene3D" id="3.10.20.90">
    <property type="entry name" value="Phosphatidylinositol 3-kinase Catalytic Subunit, Chain A, domain 1"/>
    <property type="match status" value="1"/>
</dbReference>
<dbReference type="InterPro" id="IPR003103">
    <property type="entry name" value="BAG_domain"/>
</dbReference>
<dbReference type="InterPro" id="IPR036533">
    <property type="entry name" value="BAG_dom_sf"/>
</dbReference>
<dbReference type="GO" id="GO:0051087">
    <property type="term" value="F:protein-folding chaperone binding"/>
    <property type="evidence" value="ECO:0007669"/>
    <property type="project" value="InterPro"/>
</dbReference>
<evidence type="ECO:0008006" key="6">
    <source>
        <dbReference type="Google" id="ProtNLM"/>
    </source>
</evidence>
<keyword evidence="5" id="KW-1185">Reference proteome</keyword>
<dbReference type="SMART" id="SM00264">
    <property type="entry name" value="BAG"/>
    <property type="match status" value="1"/>
</dbReference>
<dbReference type="Gene3D" id="1.20.58.120">
    <property type="entry name" value="BAG domain"/>
    <property type="match status" value="1"/>
</dbReference>
<feature type="region of interest" description="Disordered" evidence="1">
    <location>
        <begin position="145"/>
        <end position="198"/>
    </location>
</feature>
<dbReference type="InterPro" id="IPR000626">
    <property type="entry name" value="Ubiquitin-like_dom"/>
</dbReference>